<dbReference type="InterPro" id="IPR018062">
    <property type="entry name" value="HTH_AraC-typ_CS"/>
</dbReference>
<dbReference type="InterPro" id="IPR020449">
    <property type="entry name" value="Tscrpt_reg_AraC-type_HTH"/>
</dbReference>
<dbReference type="InterPro" id="IPR009057">
    <property type="entry name" value="Homeodomain-like_sf"/>
</dbReference>
<dbReference type="Gene3D" id="2.60.120.10">
    <property type="entry name" value="Jelly Rolls"/>
    <property type="match status" value="1"/>
</dbReference>
<evidence type="ECO:0000313" key="6">
    <source>
        <dbReference type="Proteomes" id="UP001361239"/>
    </source>
</evidence>
<evidence type="ECO:0000256" key="3">
    <source>
        <dbReference type="ARBA" id="ARBA00023163"/>
    </source>
</evidence>
<dbReference type="RefSeq" id="WP_339589460.1">
    <property type="nucleotide sequence ID" value="NZ_JBBHJZ010000009.1"/>
</dbReference>
<keyword evidence="1" id="KW-0805">Transcription regulation</keyword>
<dbReference type="InterPro" id="IPR032783">
    <property type="entry name" value="AraC_lig"/>
</dbReference>
<dbReference type="PANTHER" id="PTHR46796:SF7">
    <property type="entry name" value="ARAC FAMILY TRANSCRIPTIONAL REGULATOR"/>
    <property type="match status" value="1"/>
</dbReference>
<name>A0ABU8S3G8_9SPHN</name>
<dbReference type="SUPFAM" id="SSF51182">
    <property type="entry name" value="RmlC-like cupins"/>
    <property type="match status" value="1"/>
</dbReference>
<dbReference type="SUPFAM" id="SSF46689">
    <property type="entry name" value="Homeodomain-like"/>
    <property type="match status" value="2"/>
</dbReference>
<dbReference type="InterPro" id="IPR018060">
    <property type="entry name" value="HTH_AraC"/>
</dbReference>
<dbReference type="Pfam" id="PF12833">
    <property type="entry name" value="HTH_18"/>
    <property type="match status" value="1"/>
</dbReference>
<dbReference type="PROSITE" id="PS00041">
    <property type="entry name" value="HTH_ARAC_FAMILY_1"/>
    <property type="match status" value="1"/>
</dbReference>
<dbReference type="InterPro" id="IPR050204">
    <property type="entry name" value="AraC_XylS_family_regulators"/>
</dbReference>
<dbReference type="InterPro" id="IPR014710">
    <property type="entry name" value="RmlC-like_jellyroll"/>
</dbReference>
<sequence>MTIYAILFELRTSNKATELQVPPAVYAFTQARASPTRIGKRCGISRSSIKAGRLSIVAGAKRDRFPLTTADNGYRCREKQVDWSLSEFLNLIELRSQTWCHVDMGRSGGFRIPHSEGVLFYAALGGAARLSWGVGQSLDLEAGDVAILLSGVAHTIRCPDNETTEVLTFLASGEYVDAPMTYALGKGVSTCQLLCGRLKARWPTAKRPPGLPPLLRFKASECFLDLAEVYRLSKASGGTSVLTRAAMLLFIAAFRQHPACTSIFRECGYREPIAQAISFIETHPFNEWTVGRLAHKVGMGRSNFAMRFTADVGCTPMAYVTEQRMKHAADFLKRTDLKIAEIAERIGYRSESAFSHRFNEYFGVTPGTLRHNYREKLVAAH</sequence>
<keyword evidence="6" id="KW-1185">Reference proteome</keyword>
<dbReference type="PRINTS" id="PR00032">
    <property type="entry name" value="HTHARAC"/>
</dbReference>
<protein>
    <submittedName>
        <fullName evidence="5">AraC family transcriptional regulator</fullName>
    </submittedName>
</protein>
<dbReference type="PROSITE" id="PS01124">
    <property type="entry name" value="HTH_ARAC_FAMILY_2"/>
    <property type="match status" value="1"/>
</dbReference>
<comment type="caution">
    <text evidence="5">The sequence shown here is derived from an EMBL/GenBank/DDBJ whole genome shotgun (WGS) entry which is preliminary data.</text>
</comment>
<keyword evidence="2" id="KW-0238">DNA-binding</keyword>
<proteinExistence type="predicted"/>
<dbReference type="EMBL" id="JBBHJZ010000009">
    <property type="protein sequence ID" value="MEJ5979519.1"/>
    <property type="molecule type" value="Genomic_DNA"/>
</dbReference>
<accession>A0ABU8S3G8</accession>
<evidence type="ECO:0000256" key="1">
    <source>
        <dbReference type="ARBA" id="ARBA00023015"/>
    </source>
</evidence>
<dbReference type="SMART" id="SM00342">
    <property type="entry name" value="HTH_ARAC"/>
    <property type="match status" value="1"/>
</dbReference>
<dbReference type="Pfam" id="PF12852">
    <property type="entry name" value="Cupin_6"/>
    <property type="match status" value="1"/>
</dbReference>
<dbReference type="Gene3D" id="1.10.10.60">
    <property type="entry name" value="Homeodomain-like"/>
    <property type="match status" value="2"/>
</dbReference>
<keyword evidence="3" id="KW-0804">Transcription</keyword>
<feature type="domain" description="HTH araC/xylS-type" evidence="4">
    <location>
        <begin position="274"/>
        <end position="372"/>
    </location>
</feature>
<evidence type="ECO:0000259" key="4">
    <source>
        <dbReference type="PROSITE" id="PS01124"/>
    </source>
</evidence>
<organism evidence="5 6">
    <name type="scientific">Novosphingobium anseongense</name>
    <dbReference type="NCBI Taxonomy" id="3133436"/>
    <lineage>
        <taxon>Bacteria</taxon>
        <taxon>Pseudomonadati</taxon>
        <taxon>Pseudomonadota</taxon>
        <taxon>Alphaproteobacteria</taxon>
        <taxon>Sphingomonadales</taxon>
        <taxon>Sphingomonadaceae</taxon>
        <taxon>Novosphingobium</taxon>
    </lineage>
</organism>
<gene>
    <name evidence="5" type="ORF">WG901_22890</name>
</gene>
<dbReference type="InterPro" id="IPR011051">
    <property type="entry name" value="RmlC_Cupin_sf"/>
</dbReference>
<evidence type="ECO:0000256" key="2">
    <source>
        <dbReference type="ARBA" id="ARBA00023125"/>
    </source>
</evidence>
<dbReference type="PANTHER" id="PTHR46796">
    <property type="entry name" value="HTH-TYPE TRANSCRIPTIONAL ACTIVATOR RHAS-RELATED"/>
    <property type="match status" value="1"/>
</dbReference>
<reference evidence="5 6" key="1">
    <citation type="submission" date="2024-03" db="EMBL/GenBank/DDBJ databases">
        <authorList>
            <person name="Jo J.-H."/>
        </authorList>
    </citation>
    <scope>NUCLEOTIDE SEQUENCE [LARGE SCALE GENOMIC DNA]</scope>
    <source>
        <strain evidence="5 6">PS1R-30</strain>
    </source>
</reference>
<evidence type="ECO:0000313" key="5">
    <source>
        <dbReference type="EMBL" id="MEJ5979519.1"/>
    </source>
</evidence>
<dbReference type="Proteomes" id="UP001361239">
    <property type="component" value="Unassembled WGS sequence"/>
</dbReference>